<keyword evidence="3" id="KW-0106">Calcium</keyword>
<organism evidence="6 7">
    <name type="scientific">Citrullus colocynthis</name>
    <name type="common">colocynth</name>
    <dbReference type="NCBI Taxonomy" id="252529"/>
    <lineage>
        <taxon>Eukaryota</taxon>
        <taxon>Viridiplantae</taxon>
        <taxon>Streptophyta</taxon>
        <taxon>Embryophyta</taxon>
        <taxon>Tracheophyta</taxon>
        <taxon>Spermatophyta</taxon>
        <taxon>Magnoliopsida</taxon>
        <taxon>eudicotyledons</taxon>
        <taxon>Gunneridae</taxon>
        <taxon>Pentapetalae</taxon>
        <taxon>rosids</taxon>
        <taxon>fabids</taxon>
        <taxon>Cucurbitales</taxon>
        <taxon>Cucurbitaceae</taxon>
        <taxon>Benincaseae</taxon>
        <taxon>Citrullus</taxon>
    </lineage>
</organism>
<dbReference type="Proteomes" id="UP001642487">
    <property type="component" value="Chromosome 10"/>
</dbReference>
<feature type="transmembrane region" description="Helical" evidence="4">
    <location>
        <begin position="61"/>
        <end position="79"/>
    </location>
</feature>
<dbReference type="InterPro" id="IPR018247">
    <property type="entry name" value="EF_Hand_1_Ca_BS"/>
</dbReference>
<feature type="domain" description="EF-hand" evidence="5">
    <location>
        <begin position="198"/>
        <end position="232"/>
    </location>
</feature>
<evidence type="ECO:0000256" key="1">
    <source>
        <dbReference type="ARBA" id="ARBA00022723"/>
    </source>
</evidence>
<dbReference type="PROSITE" id="PS00018">
    <property type="entry name" value="EF_HAND_1"/>
    <property type="match status" value="2"/>
</dbReference>
<keyword evidence="4" id="KW-0472">Membrane</keyword>
<dbReference type="SUPFAM" id="SSF47473">
    <property type="entry name" value="EF-hand"/>
    <property type="match status" value="1"/>
</dbReference>
<dbReference type="PANTHER" id="PTHR10891">
    <property type="entry name" value="EF-HAND CALCIUM-BINDING DOMAIN CONTAINING PROTEIN"/>
    <property type="match status" value="1"/>
</dbReference>
<dbReference type="SMART" id="SM00054">
    <property type="entry name" value="EFh"/>
    <property type="match status" value="2"/>
</dbReference>
<reference evidence="6 7" key="1">
    <citation type="submission" date="2024-03" db="EMBL/GenBank/DDBJ databases">
        <authorList>
            <person name="Gkanogiannis A."/>
            <person name="Becerra Lopez-Lavalle L."/>
        </authorList>
    </citation>
    <scope>NUCLEOTIDE SEQUENCE [LARGE SCALE GENOMIC DNA]</scope>
</reference>
<keyword evidence="2" id="KW-0677">Repeat</keyword>
<dbReference type="CDD" id="cd00051">
    <property type="entry name" value="EFh"/>
    <property type="match status" value="1"/>
</dbReference>
<name>A0ABP0XVS6_9ROSI</name>
<gene>
    <name evidence="6" type="ORF">CITCOLO1_LOCUS3954</name>
</gene>
<keyword evidence="4" id="KW-1133">Transmembrane helix</keyword>
<evidence type="ECO:0000259" key="5">
    <source>
        <dbReference type="PROSITE" id="PS50222"/>
    </source>
</evidence>
<protein>
    <recommendedName>
        <fullName evidence="5">EF-hand domain-containing protein</fullName>
    </recommendedName>
</protein>
<evidence type="ECO:0000256" key="2">
    <source>
        <dbReference type="ARBA" id="ARBA00022737"/>
    </source>
</evidence>
<feature type="transmembrane region" description="Helical" evidence="4">
    <location>
        <begin position="37"/>
        <end position="54"/>
    </location>
</feature>
<keyword evidence="7" id="KW-1185">Reference proteome</keyword>
<dbReference type="InterPro" id="IPR002048">
    <property type="entry name" value="EF_hand_dom"/>
</dbReference>
<accession>A0ABP0XVS6</accession>
<dbReference type="InterPro" id="IPR039647">
    <property type="entry name" value="EF_hand_pair_protein_CML-like"/>
</dbReference>
<evidence type="ECO:0000256" key="4">
    <source>
        <dbReference type="SAM" id="Phobius"/>
    </source>
</evidence>
<evidence type="ECO:0000313" key="6">
    <source>
        <dbReference type="EMBL" id="CAK9312270.1"/>
    </source>
</evidence>
<dbReference type="PROSITE" id="PS50222">
    <property type="entry name" value="EF_HAND_2"/>
    <property type="match status" value="2"/>
</dbReference>
<dbReference type="InterPro" id="IPR011992">
    <property type="entry name" value="EF-hand-dom_pair"/>
</dbReference>
<keyword evidence="1" id="KW-0479">Metal-binding</keyword>
<keyword evidence="4" id="KW-0812">Transmembrane</keyword>
<dbReference type="Gene3D" id="1.10.238.10">
    <property type="entry name" value="EF-hand"/>
    <property type="match status" value="1"/>
</dbReference>
<dbReference type="Pfam" id="PF13499">
    <property type="entry name" value="EF-hand_7"/>
    <property type="match status" value="1"/>
</dbReference>
<proteinExistence type="predicted"/>
<sequence>MGILLLSAAYCSIIDISTISSFTLSKMAPIDELDNANPISVFQILFLIFLNFVLERFFSVLLYIFILCAAFLFYLWNSWAAHRNIIKRLEAVDATCTPSVRPNAHVGHCYTEIVGMPVNDTQEVKLSIEDVKTMMEALDHEYNNRESNNAEIEGLFEEELSLGEVKEAFDLFDENGDGFIDAEDLKKVLCGMGFAVASEVDQCRRMISGFDNNGDGRLEFEEFAKLVEQSFC</sequence>
<evidence type="ECO:0000256" key="3">
    <source>
        <dbReference type="ARBA" id="ARBA00022837"/>
    </source>
</evidence>
<evidence type="ECO:0000313" key="7">
    <source>
        <dbReference type="Proteomes" id="UP001642487"/>
    </source>
</evidence>
<feature type="domain" description="EF-hand" evidence="5">
    <location>
        <begin position="160"/>
        <end position="195"/>
    </location>
</feature>
<dbReference type="EMBL" id="OZ021744">
    <property type="protein sequence ID" value="CAK9312270.1"/>
    <property type="molecule type" value="Genomic_DNA"/>
</dbReference>